<dbReference type="PROSITE" id="PS50928">
    <property type="entry name" value="ABC_TM1"/>
    <property type="match status" value="1"/>
</dbReference>
<evidence type="ECO:0000256" key="7">
    <source>
        <dbReference type="RuleBase" id="RU363032"/>
    </source>
</evidence>
<feature type="transmembrane region" description="Helical" evidence="7">
    <location>
        <begin position="170"/>
        <end position="189"/>
    </location>
</feature>
<dbReference type="Pfam" id="PF00528">
    <property type="entry name" value="BPD_transp_1"/>
    <property type="match status" value="1"/>
</dbReference>
<dbReference type="InterPro" id="IPR000515">
    <property type="entry name" value="MetI-like"/>
</dbReference>
<dbReference type="Pfam" id="PF19300">
    <property type="entry name" value="BPD_transp_1_N"/>
    <property type="match status" value="1"/>
</dbReference>
<feature type="transmembrane region" description="Helical" evidence="7">
    <location>
        <begin position="98"/>
        <end position="121"/>
    </location>
</feature>
<evidence type="ECO:0000256" key="3">
    <source>
        <dbReference type="ARBA" id="ARBA00022475"/>
    </source>
</evidence>
<evidence type="ECO:0000259" key="8">
    <source>
        <dbReference type="PROSITE" id="PS50928"/>
    </source>
</evidence>
<keyword evidence="10" id="KW-1185">Reference proteome</keyword>
<keyword evidence="2 7" id="KW-0813">Transport</keyword>
<evidence type="ECO:0000256" key="6">
    <source>
        <dbReference type="ARBA" id="ARBA00023136"/>
    </source>
</evidence>
<comment type="caution">
    <text evidence="9">The sequence shown here is derived from an EMBL/GenBank/DDBJ whole genome shotgun (WGS) entry which is preliminary data.</text>
</comment>
<evidence type="ECO:0000256" key="5">
    <source>
        <dbReference type="ARBA" id="ARBA00022989"/>
    </source>
</evidence>
<feature type="domain" description="ABC transmembrane type-1" evidence="8">
    <location>
        <begin position="94"/>
        <end position="296"/>
    </location>
</feature>
<dbReference type="CDD" id="cd06261">
    <property type="entry name" value="TM_PBP2"/>
    <property type="match status" value="1"/>
</dbReference>
<dbReference type="RefSeq" id="WP_269422751.1">
    <property type="nucleotide sequence ID" value="NZ_JAPWGY010000002.1"/>
</dbReference>
<protein>
    <submittedName>
        <fullName evidence="9">Oligopeptide ABC transporter permease OppB</fullName>
    </submittedName>
</protein>
<reference evidence="9" key="1">
    <citation type="submission" date="2022-12" db="EMBL/GenBank/DDBJ databases">
        <title>Bacterial isolates from different developmental stages of Nematostella vectensis.</title>
        <authorList>
            <person name="Fraune S."/>
        </authorList>
    </citation>
    <scope>NUCLEOTIDE SEQUENCE</scope>
    <source>
        <strain evidence="9">G21630-S1</strain>
    </source>
</reference>
<evidence type="ECO:0000256" key="4">
    <source>
        <dbReference type="ARBA" id="ARBA00022692"/>
    </source>
</evidence>
<dbReference type="InterPro" id="IPR035906">
    <property type="entry name" value="MetI-like_sf"/>
</dbReference>
<dbReference type="Proteomes" id="UP001069802">
    <property type="component" value="Unassembled WGS sequence"/>
</dbReference>
<accession>A0ABT4LI07</accession>
<dbReference type="PANTHER" id="PTHR43163">
    <property type="entry name" value="DIPEPTIDE TRANSPORT SYSTEM PERMEASE PROTEIN DPPB-RELATED"/>
    <property type="match status" value="1"/>
</dbReference>
<dbReference type="Gene3D" id="1.10.3720.10">
    <property type="entry name" value="MetI-like"/>
    <property type="match status" value="1"/>
</dbReference>
<name>A0ABT4LI07_9PROT</name>
<keyword evidence="5 7" id="KW-1133">Transmembrane helix</keyword>
<dbReference type="NCBIfam" id="NF007008">
    <property type="entry name" value="PRK09471.1"/>
    <property type="match status" value="1"/>
</dbReference>
<dbReference type="EMBL" id="JAPWGY010000002">
    <property type="protein sequence ID" value="MCZ4280560.1"/>
    <property type="molecule type" value="Genomic_DNA"/>
</dbReference>
<organism evidence="9 10">
    <name type="scientific">Kiloniella laminariae</name>
    <dbReference type="NCBI Taxonomy" id="454162"/>
    <lineage>
        <taxon>Bacteria</taxon>
        <taxon>Pseudomonadati</taxon>
        <taxon>Pseudomonadota</taxon>
        <taxon>Alphaproteobacteria</taxon>
        <taxon>Rhodospirillales</taxon>
        <taxon>Kiloniellaceae</taxon>
        <taxon>Kiloniella</taxon>
    </lineage>
</organism>
<comment type="subcellular location">
    <subcellularLocation>
        <location evidence="1 7">Cell membrane</location>
        <topology evidence="1 7">Multi-pass membrane protein</topology>
    </subcellularLocation>
</comment>
<keyword evidence="4 7" id="KW-0812">Transmembrane</keyword>
<dbReference type="SUPFAM" id="SSF161098">
    <property type="entry name" value="MetI-like"/>
    <property type="match status" value="1"/>
</dbReference>
<comment type="similarity">
    <text evidence="7">Belongs to the binding-protein-dependent transport system permease family.</text>
</comment>
<sequence>MFSFILKRLAGAIPTLFIIVTLAFFLIRTAPGGPFDKERTIPPEVEANLNAVYHLDKPLYEQYAHYLVNVLQGDFGPSFQYRDFSVTDLIGSGFPVSLTLGLTAIFFAITIGMSLGAIAALRQNSLIDYAVMATAMTGITIPNFVMAPLLTLVFGVYLGMLPVGGWGDGMSQAILPVVALALPQIAYIARLTRGSMIEVLRSNFVRTARAKGLPERVMLTRHAMKAAMLPVVSYLGPASAAIITGSVVVEQIFGIPGIGRYFVQGALNRDYTLVMGVVIFYGTLIILFNLIVDIVYGMLDPKVRMG</sequence>
<feature type="transmembrane region" description="Helical" evidence="7">
    <location>
        <begin position="226"/>
        <end position="253"/>
    </location>
</feature>
<evidence type="ECO:0000313" key="10">
    <source>
        <dbReference type="Proteomes" id="UP001069802"/>
    </source>
</evidence>
<keyword evidence="6 7" id="KW-0472">Membrane</keyword>
<keyword evidence="3" id="KW-1003">Cell membrane</keyword>
<dbReference type="InterPro" id="IPR045621">
    <property type="entry name" value="BPD_transp_1_N"/>
</dbReference>
<feature type="transmembrane region" description="Helical" evidence="7">
    <location>
        <begin position="9"/>
        <end position="27"/>
    </location>
</feature>
<feature type="transmembrane region" description="Helical" evidence="7">
    <location>
        <begin position="133"/>
        <end position="158"/>
    </location>
</feature>
<evidence type="ECO:0000256" key="2">
    <source>
        <dbReference type="ARBA" id="ARBA00022448"/>
    </source>
</evidence>
<proteinExistence type="inferred from homology"/>
<evidence type="ECO:0000313" key="9">
    <source>
        <dbReference type="EMBL" id="MCZ4280560.1"/>
    </source>
</evidence>
<dbReference type="PANTHER" id="PTHR43163:SF6">
    <property type="entry name" value="DIPEPTIDE TRANSPORT SYSTEM PERMEASE PROTEIN DPPB-RELATED"/>
    <property type="match status" value="1"/>
</dbReference>
<gene>
    <name evidence="9" type="primary">oppB</name>
    <name evidence="9" type="ORF">O4H49_07210</name>
</gene>
<evidence type="ECO:0000256" key="1">
    <source>
        <dbReference type="ARBA" id="ARBA00004651"/>
    </source>
</evidence>
<feature type="transmembrane region" description="Helical" evidence="7">
    <location>
        <begin position="273"/>
        <end position="296"/>
    </location>
</feature>